<dbReference type="InterPro" id="IPR003646">
    <property type="entry name" value="SH3-like_bac-type"/>
</dbReference>
<keyword evidence="4" id="KW-0732">Signal</keyword>
<feature type="domain" description="Beta/gamma crystallin 'Greek key'" evidence="5">
    <location>
        <begin position="99"/>
        <end position="179"/>
    </location>
</feature>
<reference evidence="6 7" key="1">
    <citation type="submission" date="2014-05" db="EMBL/GenBank/DDBJ databases">
        <title>Draft Genome Sequence of Nitratireductor basaltis Strain UMTGB225, A Marine Bacterium Isolated from Green Barrel Tunicate.</title>
        <authorList>
            <person name="Gan H.Y."/>
        </authorList>
    </citation>
    <scope>NUCLEOTIDE SEQUENCE [LARGE SCALE GENOMIC DNA]</scope>
    <source>
        <strain evidence="6 7">UMTGB225</strain>
    </source>
</reference>
<dbReference type="Pfam" id="PF03995">
    <property type="entry name" value="Inhibitor_I36"/>
    <property type="match status" value="2"/>
</dbReference>
<evidence type="ECO:0000256" key="4">
    <source>
        <dbReference type="SAM" id="SignalP"/>
    </source>
</evidence>
<dbReference type="Proteomes" id="UP000053675">
    <property type="component" value="Unassembled WGS sequence"/>
</dbReference>
<accession>A0A084U9L5</accession>
<dbReference type="PATRIC" id="fig|472175.3.peg.683"/>
<dbReference type="SMART" id="SM00247">
    <property type="entry name" value="XTALbg"/>
    <property type="match status" value="2"/>
</dbReference>
<evidence type="ECO:0000313" key="7">
    <source>
        <dbReference type="Proteomes" id="UP000053675"/>
    </source>
</evidence>
<dbReference type="STRING" id="472175.EL18_00668"/>
<dbReference type="RefSeq" id="WP_051913722.1">
    <property type="nucleotide sequence ID" value="NZ_JMQM01000001.1"/>
</dbReference>
<evidence type="ECO:0000256" key="2">
    <source>
        <dbReference type="ARBA" id="ARBA00022737"/>
    </source>
</evidence>
<evidence type="ECO:0000256" key="1">
    <source>
        <dbReference type="ARBA" id="ARBA00009646"/>
    </source>
</evidence>
<dbReference type="Gene3D" id="2.30.30.40">
    <property type="entry name" value="SH3 Domains"/>
    <property type="match status" value="1"/>
</dbReference>
<sequence>MSVKAGALFISLSAIILSLVNTLPTAAQEPVEATRTVNLRNGPGLRFDVIDRVGRGDRMQRFRCSRDGQWCVVRYRRQQGWVSSRFIRQASAGGARRGEVCFFEHAQFKGRSHCAGVGEEAGALRGFLNNRISSIRIRGNAKATVCTRRNWGGRCRTFDASVSQLPRGQADRISSFRVTRAGGQQGGNRPNPGFGSGGQHGDNKPGPGFGSGGQHGGNEPGPGFGSGGQHGGNKPGPGFGSGGQHGGNQQRQVCFYEHINYGGDQFCMRRGQKTAELDRRWNDRISSIRVPRGSRVRVCQHKNFGGWCDTYTGNVPVIGQGLPLGGGRNDNVTSIEVLR</sequence>
<feature type="chain" id="PRO_5001782994" evidence="4">
    <location>
        <begin position="28"/>
        <end position="339"/>
    </location>
</feature>
<dbReference type="OrthoDB" id="8074373at2"/>
<feature type="compositionally biased region" description="Gly residues" evidence="3">
    <location>
        <begin position="207"/>
        <end position="246"/>
    </location>
</feature>
<dbReference type="AlphaFoldDB" id="A0A084U9L5"/>
<dbReference type="InterPro" id="IPR011024">
    <property type="entry name" value="G_crystallin-like"/>
</dbReference>
<gene>
    <name evidence="6" type="ORF">EL18_00668</name>
</gene>
<name>A0A084U9L5_9HYPH</name>
<dbReference type="Gene3D" id="2.60.20.10">
    <property type="entry name" value="Crystallins"/>
    <property type="match status" value="2"/>
</dbReference>
<dbReference type="EMBL" id="JMQM01000001">
    <property type="protein sequence ID" value="KFB09651.1"/>
    <property type="molecule type" value="Genomic_DNA"/>
</dbReference>
<protein>
    <submittedName>
        <fullName evidence="6">Putative membrane Spanning protein</fullName>
    </submittedName>
</protein>
<organism evidence="6 7">
    <name type="scientific">Nitratireductor basaltis</name>
    <dbReference type="NCBI Taxonomy" id="472175"/>
    <lineage>
        <taxon>Bacteria</taxon>
        <taxon>Pseudomonadati</taxon>
        <taxon>Pseudomonadota</taxon>
        <taxon>Alphaproteobacteria</taxon>
        <taxon>Hyphomicrobiales</taxon>
        <taxon>Phyllobacteriaceae</taxon>
        <taxon>Nitratireductor</taxon>
    </lineage>
</organism>
<feature type="region of interest" description="Disordered" evidence="3">
    <location>
        <begin position="163"/>
        <end position="247"/>
    </location>
</feature>
<keyword evidence="2" id="KW-0677">Repeat</keyword>
<keyword evidence="7" id="KW-1185">Reference proteome</keyword>
<feature type="domain" description="Beta/gamma crystallin 'Greek key'" evidence="5">
    <location>
        <begin position="252"/>
        <end position="338"/>
    </location>
</feature>
<dbReference type="eggNOG" id="COG4991">
    <property type="taxonomic scope" value="Bacteria"/>
</dbReference>
<dbReference type="SUPFAM" id="SSF49695">
    <property type="entry name" value="gamma-Crystallin-like"/>
    <property type="match status" value="2"/>
</dbReference>
<dbReference type="Pfam" id="PF08239">
    <property type="entry name" value="SH3_3"/>
    <property type="match status" value="1"/>
</dbReference>
<evidence type="ECO:0000256" key="3">
    <source>
        <dbReference type="SAM" id="MobiDB-lite"/>
    </source>
</evidence>
<comment type="similarity">
    <text evidence="1">Belongs to the beta/gamma-crystallin family.</text>
</comment>
<evidence type="ECO:0000313" key="6">
    <source>
        <dbReference type="EMBL" id="KFB09651.1"/>
    </source>
</evidence>
<proteinExistence type="inferred from homology"/>
<dbReference type="InterPro" id="IPR001064">
    <property type="entry name" value="Beta/gamma_crystallin"/>
</dbReference>
<comment type="caution">
    <text evidence="6">The sequence shown here is derived from an EMBL/GenBank/DDBJ whole genome shotgun (WGS) entry which is preliminary data.</text>
</comment>
<evidence type="ECO:0000259" key="5">
    <source>
        <dbReference type="SMART" id="SM00247"/>
    </source>
</evidence>
<dbReference type="eggNOG" id="COG1670">
    <property type="taxonomic scope" value="Bacteria"/>
</dbReference>
<feature type="signal peptide" evidence="4">
    <location>
        <begin position="1"/>
        <end position="27"/>
    </location>
</feature>